<dbReference type="InterPro" id="IPR013216">
    <property type="entry name" value="Methyltransf_11"/>
</dbReference>
<dbReference type="RefSeq" id="WP_386284862.1">
    <property type="nucleotide sequence ID" value="NZ_JBHSWA010000004.1"/>
</dbReference>
<gene>
    <name evidence="2" type="ORF">ACFQAU_20160</name>
</gene>
<comment type="caution">
    <text evidence="2">The sequence shown here is derived from an EMBL/GenBank/DDBJ whole genome shotgun (WGS) entry which is preliminary data.</text>
</comment>
<dbReference type="Proteomes" id="UP001596403">
    <property type="component" value="Unassembled WGS sequence"/>
</dbReference>
<keyword evidence="2" id="KW-0808">Transferase</keyword>
<protein>
    <submittedName>
        <fullName evidence="2">Class I SAM-dependent methyltransferase</fullName>
    </submittedName>
</protein>
<proteinExistence type="predicted"/>
<sequence length="203" mass="22331">MGVGLDHLQGLYAETSDPWGFEHSAYEQAKFAATRAALAQDGYRSAFELGCGNGQLARHLIDLCARYTGMDAVASALIAARQAVPEGRFIQGFYPGPLPEGDFDLLILSEVLYFLDHPGLEHLASDIATRWPQAEIICVTWRGDTGNPLQGEEALEGFARALSTHEFTCVSETENYRIDRAFPGSGHEFRALEGHCNHHPRPE</sequence>
<keyword evidence="2" id="KW-0489">Methyltransferase</keyword>
<dbReference type="CDD" id="cd02440">
    <property type="entry name" value="AdoMet_MTases"/>
    <property type="match status" value="1"/>
</dbReference>
<evidence type="ECO:0000313" key="2">
    <source>
        <dbReference type="EMBL" id="MFC6643688.1"/>
    </source>
</evidence>
<dbReference type="EMBL" id="JBHSWA010000004">
    <property type="protein sequence ID" value="MFC6643688.1"/>
    <property type="molecule type" value="Genomic_DNA"/>
</dbReference>
<keyword evidence="3" id="KW-1185">Reference proteome</keyword>
<evidence type="ECO:0000313" key="3">
    <source>
        <dbReference type="Proteomes" id="UP001596403"/>
    </source>
</evidence>
<dbReference type="GO" id="GO:0008168">
    <property type="term" value="F:methyltransferase activity"/>
    <property type="evidence" value="ECO:0007669"/>
    <property type="project" value="UniProtKB-KW"/>
</dbReference>
<dbReference type="SUPFAM" id="SSF53335">
    <property type="entry name" value="S-adenosyl-L-methionine-dependent methyltransferases"/>
    <property type="match status" value="1"/>
</dbReference>
<dbReference type="Gene3D" id="3.40.50.150">
    <property type="entry name" value="Vaccinia Virus protein VP39"/>
    <property type="match status" value="1"/>
</dbReference>
<accession>A0ABW1Z681</accession>
<dbReference type="Pfam" id="PF08241">
    <property type="entry name" value="Methyltransf_11"/>
    <property type="match status" value="1"/>
</dbReference>
<dbReference type="GO" id="GO:0032259">
    <property type="term" value="P:methylation"/>
    <property type="evidence" value="ECO:0007669"/>
    <property type="project" value="UniProtKB-KW"/>
</dbReference>
<name>A0ABW1Z681_9RHOB</name>
<feature type="domain" description="Methyltransferase type 11" evidence="1">
    <location>
        <begin position="48"/>
        <end position="118"/>
    </location>
</feature>
<dbReference type="InterPro" id="IPR029063">
    <property type="entry name" value="SAM-dependent_MTases_sf"/>
</dbReference>
<organism evidence="2 3">
    <name type="scientific">Sulfitobacter profundi</name>
    <dbReference type="NCBI Taxonomy" id="2679961"/>
    <lineage>
        <taxon>Bacteria</taxon>
        <taxon>Pseudomonadati</taxon>
        <taxon>Pseudomonadota</taxon>
        <taxon>Alphaproteobacteria</taxon>
        <taxon>Rhodobacterales</taxon>
        <taxon>Roseobacteraceae</taxon>
        <taxon>Sulfitobacter</taxon>
    </lineage>
</organism>
<evidence type="ECO:0000259" key="1">
    <source>
        <dbReference type="Pfam" id="PF08241"/>
    </source>
</evidence>
<reference evidence="3" key="1">
    <citation type="journal article" date="2019" name="Int. J. Syst. Evol. Microbiol.">
        <title>The Global Catalogue of Microorganisms (GCM) 10K type strain sequencing project: providing services to taxonomists for standard genome sequencing and annotation.</title>
        <authorList>
            <consortium name="The Broad Institute Genomics Platform"/>
            <consortium name="The Broad Institute Genome Sequencing Center for Infectious Disease"/>
            <person name="Wu L."/>
            <person name="Ma J."/>
        </authorList>
    </citation>
    <scope>NUCLEOTIDE SEQUENCE [LARGE SCALE GENOMIC DNA]</scope>
    <source>
        <strain evidence="3">NBRC 111368</strain>
    </source>
</reference>